<evidence type="ECO:0000256" key="3">
    <source>
        <dbReference type="ARBA" id="ARBA00022989"/>
    </source>
</evidence>
<evidence type="ECO:0000256" key="4">
    <source>
        <dbReference type="ARBA" id="ARBA00023136"/>
    </source>
</evidence>
<dbReference type="Gene3D" id="1.10.260.40">
    <property type="entry name" value="lambda repressor-like DNA-binding domains"/>
    <property type="match status" value="1"/>
</dbReference>
<proteinExistence type="predicted"/>
<dbReference type="InterPro" id="IPR010652">
    <property type="entry name" value="DUF1232"/>
</dbReference>
<sequence length="199" mass="22489">MGSKLKSYLLERSLSLRTLSEMSNIDSATLSRIINGKRRATPAHIQKIAQVLQISNAEMYIAAGYEIEHQPSTLEAAIEEIQEELKFVKAYNKDFTTNDIETHLQQYEQYAQTDEGKETVSNHFKAKLKKLGSIGPFITDLENMYQKFNHKQGTPHQIVMMGAALIYFITAVDCIPDYIFPIGYIDDAIAIKLVVNGLK</sequence>
<evidence type="ECO:0000313" key="7">
    <source>
        <dbReference type="Proteomes" id="UP001238088"/>
    </source>
</evidence>
<accession>A0ABU0ABY0</accession>
<evidence type="ECO:0000256" key="1">
    <source>
        <dbReference type="ARBA" id="ARBA00004127"/>
    </source>
</evidence>
<keyword evidence="4" id="KW-0472">Membrane</keyword>
<dbReference type="EMBL" id="JAUSUB010000001">
    <property type="protein sequence ID" value="MDQ0268384.1"/>
    <property type="molecule type" value="Genomic_DNA"/>
</dbReference>
<reference evidence="6 7" key="1">
    <citation type="submission" date="2023-07" db="EMBL/GenBank/DDBJ databases">
        <title>Genomic Encyclopedia of Type Strains, Phase IV (KMG-IV): sequencing the most valuable type-strain genomes for metagenomic binning, comparative biology and taxonomic classification.</title>
        <authorList>
            <person name="Goeker M."/>
        </authorList>
    </citation>
    <scope>NUCLEOTIDE SEQUENCE [LARGE SCALE GENOMIC DNA]</scope>
    <source>
        <strain evidence="6 7">DSM 23494</strain>
    </source>
</reference>
<protein>
    <submittedName>
        <fullName evidence="6">Uncharacterized membrane protein YkvA (DUF1232 family)/plasmid maintenance system antidote protein VapI</fullName>
    </submittedName>
</protein>
<dbReference type="Pfam" id="PF06803">
    <property type="entry name" value="DUF1232"/>
    <property type="match status" value="1"/>
</dbReference>
<keyword evidence="7" id="KW-1185">Reference proteome</keyword>
<evidence type="ECO:0000256" key="2">
    <source>
        <dbReference type="ARBA" id="ARBA00022692"/>
    </source>
</evidence>
<evidence type="ECO:0000259" key="5">
    <source>
        <dbReference type="PROSITE" id="PS50943"/>
    </source>
</evidence>
<comment type="subcellular location">
    <subcellularLocation>
        <location evidence="1">Endomembrane system</location>
        <topology evidence="1">Multi-pass membrane protein</topology>
    </subcellularLocation>
</comment>
<dbReference type="CDD" id="cd00093">
    <property type="entry name" value="HTH_XRE"/>
    <property type="match status" value="1"/>
</dbReference>
<comment type="caution">
    <text evidence="6">The sequence shown here is derived from an EMBL/GenBank/DDBJ whole genome shotgun (WGS) entry which is preliminary data.</text>
</comment>
<keyword evidence="3" id="KW-1133">Transmembrane helix</keyword>
<name>A0ABU0ABY0_9BACI</name>
<feature type="domain" description="HTH cro/C1-type" evidence="5">
    <location>
        <begin position="5"/>
        <end position="59"/>
    </location>
</feature>
<keyword evidence="2" id="KW-0812">Transmembrane</keyword>
<dbReference type="SUPFAM" id="SSF47413">
    <property type="entry name" value="lambda repressor-like DNA-binding domains"/>
    <property type="match status" value="1"/>
</dbReference>
<dbReference type="InterPro" id="IPR010982">
    <property type="entry name" value="Lambda_DNA-bd_dom_sf"/>
</dbReference>
<dbReference type="InterPro" id="IPR001387">
    <property type="entry name" value="Cro/C1-type_HTH"/>
</dbReference>
<dbReference type="PROSITE" id="PS50943">
    <property type="entry name" value="HTH_CROC1"/>
    <property type="match status" value="1"/>
</dbReference>
<gene>
    <name evidence="6" type="ORF">J2S17_000253</name>
</gene>
<organism evidence="6 7">
    <name type="scientific">Cytobacillus purgationiresistens</name>
    <dbReference type="NCBI Taxonomy" id="863449"/>
    <lineage>
        <taxon>Bacteria</taxon>
        <taxon>Bacillati</taxon>
        <taxon>Bacillota</taxon>
        <taxon>Bacilli</taxon>
        <taxon>Bacillales</taxon>
        <taxon>Bacillaceae</taxon>
        <taxon>Cytobacillus</taxon>
    </lineage>
</organism>
<dbReference type="Proteomes" id="UP001238088">
    <property type="component" value="Unassembled WGS sequence"/>
</dbReference>
<evidence type="ECO:0000313" key="6">
    <source>
        <dbReference type="EMBL" id="MDQ0268384.1"/>
    </source>
</evidence>
<dbReference type="Pfam" id="PF01381">
    <property type="entry name" value="HTH_3"/>
    <property type="match status" value="1"/>
</dbReference>
<dbReference type="SMART" id="SM00530">
    <property type="entry name" value="HTH_XRE"/>
    <property type="match status" value="1"/>
</dbReference>